<gene>
    <name evidence="1" type="ORF">L6164_033392</name>
</gene>
<proteinExistence type="predicted"/>
<evidence type="ECO:0000313" key="2">
    <source>
        <dbReference type="Proteomes" id="UP000828941"/>
    </source>
</evidence>
<evidence type="ECO:0000313" key="1">
    <source>
        <dbReference type="EMBL" id="KAI4299972.1"/>
    </source>
</evidence>
<name>A0ACB9KRS7_BAUVA</name>
<reference evidence="1 2" key="1">
    <citation type="journal article" date="2022" name="DNA Res.">
        <title>Chromosomal-level genome assembly of the orchid tree Bauhinia variegata (Leguminosae; Cercidoideae) supports the allotetraploid origin hypothesis of Bauhinia.</title>
        <authorList>
            <person name="Zhong Y."/>
            <person name="Chen Y."/>
            <person name="Zheng D."/>
            <person name="Pang J."/>
            <person name="Liu Y."/>
            <person name="Luo S."/>
            <person name="Meng S."/>
            <person name="Qian L."/>
            <person name="Wei D."/>
            <person name="Dai S."/>
            <person name="Zhou R."/>
        </authorList>
    </citation>
    <scope>NUCLEOTIDE SEQUENCE [LARGE SCALE GENOMIC DNA]</scope>
    <source>
        <strain evidence="1">BV-YZ2020</strain>
    </source>
</reference>
<keyword evidence="2" id="KW-1185">Reference proteome</keyword>
<accession>A0ACB9KRS7</accession>
<organism evidence="1 2">
    <name type="scientific">Bauhinia variegata</name>
    <name type="common">Purple orchid tree</name>
    <name type="synonym">Phanera variegata</name>
    <dbReference type="NCBI Taxonomy" id="167791"/>
    <lineage>
        <taxon>Eukaryota</taxon>
        <taxon>Viridiplantae</taxon>
        <taxon>Streptophyta</taxon>
        <taxon>Embryophyta</taxon>
        <taxon>Tracheophyta</taxon>
        <taxon>Spermatophyta</taxon>
        <taxon>Magnoliopsida</taxon>
        <taxon>eudicotyledons</taxon>
        <taxon>Gunneridae</taxon>
        <taxon>Pentapetalae</taxon>
        <taxon>rosids</taxon>
        <taxon>fabids</taxon>
        <taxon>Fabales</taxon>
        <taxon>Fabaceae</taxon>
        <taxon>Cercidoideae</taxon>
        <taxon>Cercideae</taxon>
        <taxon>Bauhiniinae</taxon>
        <taxon>Bauhinia</taxon>
    </lineage>
</organism>
<protein>
    <submittedName>
        <fullName evidence="1">Uncharacterized protein</fullName>
    </submittedName>
</protein>
<comment type="caution">
    <text evidence="1">The sequence shown here is derived from an EMBL/GenBank/DDBJ whole genome shotgun (WGS) entry which is preliminary data.</text>
</comment>
<dbReference type="EMBL" id="CM039438">
    <property type="protein sequence ID" value="KAI4299972.1"/>
    <property type="molecule type" value="Genomic_DNA"/>
</dbReference>
<dbReference type="Proteomes" id="UP000828941">
    <property type="component" value="Chromosome 13"/>
</dbReference>
<sequence>MQCSIPLEIGDLDRLEELGLGYDDLRGYVPMNIFNISTLTYLYLAESSLSGFLPSDIGQSLSNLEELHLYGNKFSGKIPSSISNASKLTEIELQDNKFSGVIPKALGKLRYLKYLDVSINNLVGYTHEMISSLKNCKFLIYLDISLNPLHGKLPKEVGNLSHSLQVFMIESSNTDGSIPIEIGNLSSLFKLSLSGNNLIGPLPFTIGKLHGLQFLNLVDNWLQGAFIDEICQMKSLGGLGLANNKFSGLIPTCLGNLTSLRYVDFSSNNFFSEIPTSLWSLTDILELNLSFNIFTGTVPLDIGNLEALTLLDLSRNKISGNIPTSIGGLKTLQSLSLAHNELKGFIPESIVYLVSLESLDLSQNYLSGEIPKTLQSLGYLKYINLSYNLLQGEIPDGGPFKNLDAKSFMFNKALCGNPRLQVPPCREIRSTTNAKLIFIKFILPVFVSIILVVSCVIILRCKKKKEGDHPAERNSWDLAMPPRISYFELLQATNRFDETNMLGCGSVGSVFKGILSSGLTVAIKVFNSELEAASRSFDVECEAMRNLRHRNLVKVISCCSNSDIKSLVMEFMPNGSLEKWLYSHNYCLSFSQRLNIMIDVASALEYLHHSFSKPVVHCDIKPSNVLLDEYMVAHVSDFGIAKLLDKEQSKTHTKTLGTFGYIAPEYGTKGLVSAKGDVYSYGIMLMEVFTRKKPNDDMFVEGLNLKSWVTKSMPNAITKVMDSNMLLGEGEQHIGEITRSVLLILELALNCCTDQPEERINMTDVIASLNKINIMFMKR</sequence>